<dbReference type="Proteomes" id="UP001519460">
    <property type="component" value="Unassembled WGS sequence"/>
</dbReference>
<gene>
    <name evidence="1" type="ORF">BaRGS_00006528</name>
</gene>
<evidence type="ECO:0000313" key="2">
    <source>
        <dbReference type="Proteomes" id="UP001519460"/>
    </source>
</evidence>
<organism evidence="1 2">
    <name type="scientific">Batillaria attramentaria</name>
    <dbReference type="NCBI Taxonomy" id="370345"/>
    <lineage>
        <taxon>Eukaryota</taxon>
        <taxon>Metazoa</taxon>
        <taxon>Spiralia</taxon>
        <taxon>Lophotrochozoa</taxon>
        <taxon>Mollusca</taxon>
        <taxon>Gastropoda</taxon>
        <taxon>Caenogastropoda</taxon>
        <taxon>Sorbeoconcha</taxon>
        <taxon>Cerithioidea</taxon>
        <taxon>Batillariidae</taxon>
        <taxon>Batillaria</taxon>
    </lineage>
</organism>
<protein>
    <submittedName>
        <fullName evidence="1">Uncharacterized protein</fullName>
    </submittedName>
</protein>
<name>A0ABD0LT21_9CAEN</name>
<keyword evidence="2" id="KW-1185">Reference proteome</keyword>
<sequence>MNSSFPSITDIGSCPVPLMPELKTSHVEKRQNVQLQFCLRTDDGVSFVSPSVSARAKRWGAEPLTEQLHVHKRADTSLDGTIGICYLERTSSCLARR</sequence>
<accession>A0ABD0LT21</accession>
<proteinExistence type="predicted"/>
<dbReference type="AlphaFoldDB" id="A0ABD0LT21"/>
<reference evidence="1 2" key="1">
    <citation type="journal article" date="2023" name="Sci. Data">
        <title>Genome assembly of the Korean intertidal mud-creeper Batillaria attramentaria.</title>
        <authorList>
            <person name="Patra A.K."/>
            <person name="Ho P.T."/>
            <person name="Jun S."/>
            <person name="Lee S.J."/>
            <person name="Kim Y."/>
            <person name="Won Y.J."/>
        </authorList>
    </citation>
    <scope>NUCLEOTIDE SEQUENCE [LARGE SCALE GENOMIC DNA]</scope>
    <source>
        <strain evidence="1">Wonlab-2016</strain>
    </source>
</reference>
<evidence type="ECO:0000313" key="1">
    <source>
        <dbReference type="EMBL" id="KAK7502164.1"/>
    </source>
</evidence>
<dbReference type="EMBL" id="JACVVK020000027">
    <property type="protein sequence ID" value="KAK7502164.1"/>
    <property type="molecule type" value="Genomic_DNA"/>
</dbReference>
<comment type="caution">
    <text evidence="1">The sequence shown here is derived from an EMBL/GenBank/DDBJ whole genome shotgun (WGS) entry which is preliminary data.</text>
</comment>